<dbReference type="InterPro" id="IPR029063">
    <property type="entry name" value="SAM-dependent_MTases_sf"/>
</dbReference>
<accession>A0A2T9WMD0</accession>
<keyword evidence="2" id="KW-0963">Cytoplasm</keyword>
<evidence type="ECO:0000256" key="1">
    <source>
        <dbReference type="ARBA" id="ARBA00004496"/>
    </source>
</evidence>
<dbReference type="GO" id="GO:0003723">
    <property type="term" value="F:RNA binding"/>
    <property type="evidence" value="ECO:0007669"/>
    <property type="project" value="InterPro"/>
</dbReference>
<dbReference type="EMBL" id="QEFP02000004">
    <property type="protein sequence ID" value="MCC5446986.1"/>
    <property type="molecule type" value="Genomic_DNA"/>
</dbReference>
<reference evidence="6" key="3">
    <citation type="submission" date="2017-05" db="EMBL/GenBank/DDBJ databases">
        <authorList>
            <person name="Song R."/>
            <person name="Chenine A.L."/>
            <person name="Ruprecht R.M."/>
        </authorList>
    </citation>
    <scope>NUCLEOTIDE SEQUENCE</scope>
    <source>
        <strain evidence="6">SCGC AB-777_F03</strain>
    </source>
</reference>
<evidence type="ECO:0000313" key="5">
    <source>
        <dbReference type="EMBL" id="MCC5446986.1"/>
    </source>
</evidence>
<gene>
    <name evidence="5" type="ORF">DDW03_001040</name>
    <name evidence="6" type="ORF">DDW03_00510</name>
</gene>
<sequence>MQYEIEVGERVKREIKKGRQVFSVNWIKKIEAEPGELVKLKYNNNFLAWGIINPKDQYHYIRIFSYNEDIDIYNEIKEKIKKAKEYREKTINYKDHYRLIYSESDFLSGLIIDKYNNIFVIQNSNAFFDKNINIIRDALIDVYGKDITIYEKSIGKQRERSYLKPIERFIYGNKYETEIEEVNKKFYINILKGQKTGWFLDQRENRKIVSQLYGDRVLDVFSYSGSFGIIINGEEKYFIEKNKESTSMLYRNLKLNNIENYNVINGNAYKILKQFYLEKRKFDIIILDPPDLLAENYEKGIRSFILINSIALDLIDEGYLITFSCSQDLNERKFYSLIRTLIRRKNKKFEILYKFNQALDHKVIFPHKELSYLKGFLIEIKK</sequence>
<organism evidence="6">
    <name type="scientific">Nanobsidianus stetteri</name>
    <dbReference type="NCBI Taxonomy" id="1294122"/>
    <lineage>
        <taxon>Archaea</taxon>
        <taxon>Nanobdellota</taxon>
        <taxon>Candidatus Nanoarchaeia</taxon>
        <taxon>Nanoarchaeales</taxon>
        <taxon>Nanopusillaceae</taxon>
        <taxon>Candidatus Nanobsidianus</taxon>
    </lineage>
</organism>
<reference evidence="5" key="2">
    <citation type="submission" date="2017-05" db="EMBL/GenBank/DDBJ databases">
        <authorList>
            <person name="Munson-Mcgee J.H."/>
        </authorList>
    </citation>
    <scope>NUCLEOTIDE SEQUENCE</scope>
    <source>
        <strain evidence="5">SCGC AB-777_F03</strain>
    </source>
</reference>
<dbReference type="PANTHER" id="PTHR42873:SF1">
    <property type="entry name" value="S-ADENOSYLMETHIONINE-DEPENDENT METHYLTRANSFERASE DOMAIN-CONTAINING PROTEIN"/>
    <property type="match status" value="1"/>
</dbReference>
<dbReference type="AlphaFoldDB" id="A0A2T9WMD0"/>
<comment type="subcellular location">
    <subcellularLocation>
        <location evidence="1">Cytoplasm</location>
    </subcellularLocation>
</comment>
<proteinExistence type="predicted"/>
<comment type="caution">
    <text evidence="6">The sequence shown here is derived from an EMBL/GenBank/DDBJ whole genome shotgun (WGS) entry which is preliminary data.</text>
</comment>
<evidence type="ECO:0000256" key="3">
    <source>
        <dbReference type="ARBA" id="ARBA00022679"/>
    </source>
</evidence>
<dbReference type="GO" id="GO:0032259">
    <property type="term" value="P:methylation"/>
    <property type="evidence" value="ECO:0007669"/>
    <property type="project" value="UniProtKB-KW"/>
</dbReference>
<keyword evidence="3" id="KW-0808">Transferase</keyword>
<dbReference type="RefSeq" id="WP_228615213.1">
    <property type="nucleotide sequence ID" value="NZ_QEFP02000004.1"/>
</dbReference>
<reference evidence="6" key="1">
    <citation type="journal article" date="2015" name="Appl. Environ. Microbiol.">
        <title>Nanoarchaeota, Their Sulfolobales Host, and Nanoarchaeota Virus Distribution across Yellowstone National Park Hot Springs.</title>
        <authorList>
            <person name="Munson-McGee J.H."/>
            <person name="Field E.K."/>
            <person name="Bateson M."/>
            <person name="Rooney C."/>
            <person name="Stepanauskas R."/>
            <person name="Young M.J."/>
        </authorList>
    </citation>
    <scope>NUCLEOTIDE SEQUENCE [LARGE SCALE GENOMIC DNA]</scope>
    <source>
        <strain evidence="6">SCGC AB-777_F03</strain>
    </source>
</reference>
<dbReference type="PANTHER" id="PTHR42873">
    <property type="entry name" value="RIBOSOMAL RNA LARGE SUBUNIT METHYLTRANSFERASE"/>
    <property type="match status" value="1"/>
</dbReference>
<reference evidence="5" key="4">
    <citation type="submission" date="2021-11" db="EMBL/GenBank/DDBJ databases">
        <authorList>
            <person name="Munson-Mcgee J."/>
            <person name="Field E."/>
            <person name="Bateson M."/>
            <person name="Rooney C."/>
            <person name="Stepanauskas R."/>
            <person name="Young M."/>
        </authorList>
    </citation>
    <scope>NUCLEOTIDE SEQUENCE</scope>
    <source>
        <strain evidence="5">SCGC AB-777_F03</strain>
    </source>
</reference>
<dbReference type="SUPFAM" id="SSF53335">
    <property type="entry name" value="S-adenosyl-L-methionine-dependent methyltransferases"/>
    <property type="match status" value="1"/>
</dbReference>
<evidence type="ECO:0000259" key="4">
    <source>
        <dbReference type="Pfam" id="PF17785"/>
    </source>
</evidence>
<dbReference type="Pfam" id="PF17785">
    <property type="entry name" value="PUA_3"/>
    <property type="match status" value="1"/>
</dbReference>
<dbReference type="Proteomes" id="UP000245509">
    <property type="component" value="Unassembled WGS sequence"/>
</dbReference>
<evidence type="ECO:0000313" key="6">
    <source>
        <dbReference type="EMBL" id="PVU68993.1"/>
    </source>
</evidence>
<name>A0A2T9WMD0_NANST</name>
<dbReference type="CDD" id="cd02440">
    <property type="entry name" value="AdoMet_MTases"/>
    <property type="match status" value="1"/>
</dbReference>
<dbReference type="Gene3D" id="3.40.50.150">
    <property type="entry name" value="Vaccinia Virus protein VP39"/>
    <property type="match status" value="1"/>
</dbReference>
<dbReference type="GO" id="GO:0008168">
    <property type="term" value="F:methyltransferase activity"/>
    <property type="evidence" value="ECO:0007669"/>
    <property type="project" value="UniProtKB-KW"/>
</dbReference>
<feature type="domain" description="RlmI-like PUA" evidence="4">
    <location>
        <begin position="7"/>
        <end position="58"/>
    </location>
</feature>
<dbReference type="Gene3D" id="3.30.750.80">
    <property type="entry name" value="RNA methyltransferase domain (HRMD) like"/>
    <property type="match status" value="1"/>
</dbReference>
<dbReference type="InterPro" id="IPR041532">
    <property type="entry name" value="RlmI-like_PUA"/>
</dbReference>
<dbReference type="Pfam" id="PF03602">
    <property type="entry name" value="Cons_hypoth95"/>
    <property type="match status" value="1"/>
</dbReference>
<dbReference type="EMBL" id="QEFP01000001">
    <property type="protein sequence ID" value="PVU68993.1"/>
    <property type="molecule type" value="Genomic_DNA"/>
</dbReference>
<protein>
    <submittedName>
        <fullName evidence="5">RsmD family RNA methyltransferase</fullName>
    </submittedName>
</protein>
<evidence type="ECO:0000256" key="2">
    <source>
        <dbReference type="ARBA" id="ARBA00022490"/>
    </source>
</evidence>
<keyword evidence="5" id="KW-0489">Methyltransferase</keyword>
<dbReference type="CDD" id="cd11572">
    <property type="entry name" value="RlmI_M_like"/>
    <property type="match status" value="1"/>
</dbReference>